<accession>A0A7X0W673</accession>
<name>A0A7X0W673_LISWE</name>
<comment type="caution">
    <text evidence="3">The sequence shown here is derived from an EMBL/GenBank/DDBJ whole genome shotgun (WGS) entry which is preliminary data.</text>
</comment>
<protein>
    <submittedName>
        <fullName evidence="3">MerR family transcriptional regulator</fullName>
    </submittedName>
</protein>
<dbReference type="InterPro" id="IPR009061">
    <property type="entry name" value="DNA-bd_dom_put_sf"/>
</dbReference>
<evidence type="ECO:0000259" key="2">
    <source>
        <dbReference type="PROSITE" id="PS50937"/>
    </source>
</evidence>
<dbReference type="PANTHER" id="PTHR30204">
    <property type="entry name" value="REDOX-CYCLING DRUG-SENSING TRANSCRIPTIONAL ACTIVATOR SOXR"/>
    <property type="match status" value="1"/>
</dbReference>
<keyword evidence="1" id="KW-0238">DNA-binding</keyword>
<feature type="domain" description="HTH merR-type" evidence="2">
    <location>
        <begin position="1"/>
        <end position="69"/>
    </location>
</feature>
<dbReference type="SUPFAM" id="SSF46955">
    <property type="entry name" value="Putative DNA-binding domain"/>
    <property type="match status" value="1"/>
</dbReference>
<dbReference type="InterPro" id="IPR000551">
    <property type="entry name" value="MerR-type_HTH_dom"/>
</dbReference>
<proteinExistence type="predicted"/>
<organism evidence="3 4">
    <name type="scientific">Listeria welshimeri</name>
    <dbReference type="NCBI Taxonomy" id="1643"/>
    <lineage>
        <taxon>Bacteria</taxon>
        <taxon>Bacillati</taxon>
        <taxon>Bacillota</taxon>
        <taxon>Bacilli</taxon>
        <taxon>Bacillales</taxon>
        <taxon>Listeriaceae</taxon>
        <taxon>Listeria</taxon>
    </lineage>
</organism>
<sequence>MNIKQAADMFDLTVDTLRYYERVGVIPPVHRNESGYRDYKTSDLNWVYIVKNLRNAGLSVESLIEFATLAQLRETQDVEAAQKQVLIDQLKELDEKLAEMKRVRNLLVYKIDSYDSHIAKFKTGELTAENVEKLWERNKF</sequence>
<dbReference type="InterPro" id="IPR047057">
    <property type="entry name" value="MerR_fam"/>
</dbReference>
<evidence type="ECO:0000313" key="4">
    <source>
        <dbReference type="Proteomes" id="UP000522007"/>
    </source>
</evidence>
<evidence type="ECO:0000256" key="1">
    <source>
        <dbReference type="ARBA" id="ARBA00023125"/>
    </source>
</evidence>
<dbReference type="PROSITE" id="PS50937">
    <property type="entry name" value="HTH_MERR_2"/>
    <property type="match status" value="1"/>
</dbReference>
<dbReference type="Gene3D" id="1.10.1660.10">
    <property type="match status" value="1"/>
</dbReference>
<reference evidence="3 4" key="1">
    <citation type="submission" date="2020-03" db="EMBL/GenBank/DDBJ databases">
        <title>Soil Listeria distribution.</title>
        <authorList>
            <person name="Liao J."/>
            <person name="Wiedmann M."/>
        </authorList>
    </citation>
    <scope>NUCLEOTIDE SEQUENCE [LARGE SCALE GENOMIC DNA]</scope>
    <source>
        <strain evidence="3 4">FSL L7-1829</strain>
    </source>
</reference>
<dbReference type="Proteomes" id="UP000522007">
    <property type="component" value="Unassembled WGS sequence"/>
</dbReference>
<gene>
    <name evidence="3" type="ORF">HB853_15980</name>
</gene>
<dbReference type="CDD" id="cd01109">
    <property type="entry name" value="HTH_YyaN"/>
    <property type="match status" value="1"/>
</dbReference>
<dbReference type="EMBL" id="JAAROP010000039">
    <property type="protein sequence ID" value="MBC1324420.1"/>
    <property type="molecule type" value="Genomic_DNA"/>
</dbReference>
<dbReference type="GO" id="GO:0003677">
    <property type="term" value="F:DNA binding"/>
    <property type="evidence" value="ECO:0007669"/>
    <property type="project" value="UniProtKB-KW"/>
</dbReference>
<dbReference type="SMART" id="SM00422">
    <property type="entry name" value="HTH_MERR"/>
    <property type="match status" value="1"/>
</dbReference>
<dbReference type="AlphaFoldDB" id="A0A7X0W673"/>
<dbReference type="GO" id="GO:0003700">
    <property type="term" value="F:DNA-binding transcription factor activity"/>
    <property type="evidence" value="ECO:0007669"/>
    <property type="project" value="InterPro"/>
</dbReference>
<dbReference type="PANTHER" id="PTHR30204:SF98">
    <property type="entry name" value="HTH-TYPE TRANSCRIPTIONAL REGULATOR ADHR"/>
    <property type="match status" value="1"/>
</dbReference>
<dbReference type="Pfam" id="PF13411">
    <property type="entry name" value="MerR_1"/>
    <property type="match status" value="1"/>
</dbReference>
<evidence type="ECO:0000313" key="3">
    <source>
        <dbReference type="EMBL" id="MBC1324420.1"/>
    </source>
</evidence>